<dbReference type="PROSITE" id="PS00092">
    <property type="entry name" value="N6_MTASE"/>
    <property type="match status" value="1"/>
</dbReference>
<dbReference type="GO" id="GO:0008033">
    <property type="term" value="P:tRNA processing"/>
    <property type="evidence" value="ECO:0007669"/>
    <property type="project" value="UniProtKB-UniRule"/>
</dbReference>
<organism evidence="3 4">
    <name type="scientific">Mucilaginibacter gotjawali</name>
    <dbReference type="NCBI Taxonomy" id="1550579"/>
    <lineage>
        <taxon>Bacteria</taxon>
        <taxon>Pseudomonadati</taxon>
        <taxon>Bacteroidota</taxon>
        <taxon>Sphingobacteriia</taxon>
        <taxon>Sphingobacteriales</taxon>
        <taxon>Sphingobacteriaceae</taxon>
        <taxon>Mucilaginibacter</taxon>
    </lineage>
</organism>
<keyword evidence="4" id="KW-1185">Reference proteome</keyword>
<protein>
    <recommendedName>
        <fullName evidence="1">tRNA1(Val) (adenine(37)-N6)-methyltransferase</fullName>
        <ecNumber evidence="1">2.1.1.223</ecNumber>
    </recommendedName>
    <alternativeName>
        <fullName evidence="1">tRNA m6A37 methyltransferase</fullName>
    </alternativeName>
</protein>
<gene>
    <name evidence="3" type="primary">yfiC</name>
    <name evidence="3" type="ORF">MgSA37_01878</name>
</gene>
<feature type="domain" description="Methyltransferase small" evidence="2">
    <location>
        <begin position="24"/>
        <end position="118"/>
    </location>
</feature>
<reference evidence="3 4" key="1">
    <citation type="submission" date="2015-12" db="EMBL/GenBank/DDBJ databases">
        <title>Genome sequence of Mucilaginibacter gotjawali.</title>
        <authorList>
            <person name="Lee J.S."/>
            <person name="Lee K.C."/>
            <person name="Kim K.K."/>
            <person name="Lee B.W."/>
        </authorList>
    </citation>
    <scope>NUCLEOTIDE SEQUENCE [LARGE SCALE GENOMIC DNA]</scope>
    <source>
        <strain evidence="3 4">SA3-7</strain>
    </source>
</reference>
<keyword evidence="1" id="KW-0949">S-adenosyl-L-methionine</keyword>
<name>A0A0X8X514_9SPHI</name>
<dbReference type="GO" id="GO:0016430">
    <property type="term" value="F:tRNA (adenine-N6)-methyltransferase activity"/>
    <property type="evidence" value="ECO:0007669"/>
    <property type="project" value="UniProtKB-UniRule"/>
</dbReference>
<dbReference type="InterPro" id="IPR050210">
    <property type="entry name" value="tRNA_Adenine-N(6)_MTase"/>
</dbReference>
<dbReference type="GO" id="GO:0032259">
    <property type="term" value="P:methylation"/>
    <property type="evidence" value="ECO:0007669"/>
    <property type="project" value="UniProtKB-KW"/>
</dbReference>
<dbReference type="AlphaFoldDB" id="A0A0X8X514"/>
<dbReference type="GO" id="GO:0003676">
    <property type="term" value="F:nucleic acid binding"/>
    <property type="evidence" value="ECO:0007669"/>
    <property type="project" value="InterPro"/>
</dbReference>
<dbReference type="PANTHER" id="PTHR47739:SF1">
    <property type="entry name" value="TRNA1(VAL) (ADENINE(37)-N6)-METHYLTRANSFERASE"/>
    <property type="match status" value="1"/>
</dbReference>
<dbReference type="GO" id="GO:0005737">
    <property type="term" value="C:cytoplasm"/>
    <property type="evidence" value="ECO:0007669"/>
    <property type="project" value="UniProtKB-SubCell"/>
</dbReference>
<keyword evidence="1" id="KW-0819">tRNA processing</keyword>
<comment type="function">
    <text evidence="1">Specifically methylates the adenine in position 37 of tRNA(1)(Val) (anticodon cmo5UAC).</text>
</comment>
<keyword evidence="1" id="KW-0963">Cytoplasm</keyword>
<dbReference type="InterPro" id="IPR007848">
    <property type="entry name" value="Small_mtfrase_dom"/>
</dbReference>
<comment type="subcellular location">
    <subcellularLocation>
        <location evidence="1">Cytoplasm</location>
    </subcellularLocation>
</comment>
<dbReference type="InterPro" id="IPR002052">
    <property type="entry name" value="DNA_methylase_N6_adenine_CS"/>
</dbReference>
<accession>A0A0X8X514</accession>
<dbReference type="EC" id="2.1.1.223" evidence="1"/>
<dbReference type="EMBL" id="AP017313">
    <property type="protein sequence ID" value="BAU53709.1"/>
    <property type="molecule type" value="Genomic_DNA"/>
</dbReference>
<dbReference type="PANTHER" id="PTHR47739">
    <property type="entry name" value="TRNA1(VAL) (ADENINE(37)-N6)-METHYLTRANSFERASE"/>
    <property type="match status" value="1"/>
</dbReference>
<dbReference type="KEGG" id="mgot:MgSA37_01878"/>
<keyword evidence="1 3" id="KW-0489">Methyltransferase</keyword>
<evidence type="ECO:0000313" key="3">
    <source>
        <dbReference type="EMBL" id="BAU53709.1"/>
    </source>
</evidence>
<dbReference type="RefSeq" id="WP_096351377.1">
    <property type="nucleotide sequence ID" value="NZ_AP017313.1"/>
</dbReference>
<keyword evidence="1 3" id="KW-0808">Transferase</keyword>
<sequence length="234" mass="26385">MFHFKQFSVDQSGCAMKINTDGVLLGAITQADDPKTILDIGTGTGVIALMLAQKFANAKIDAVEIDEPAAKTAGRNFQNSIFYNRLNIHFSSIRDFLDEHTENKYDLIISNPPFYINSLESPKEKKSLAKHSEVNFFDELAKDVSFYLADKGFCWLVLPLDTAALVTTLMAKNDMHLQREISIHSYPHSAAHRVVLCFGFKDVAPEMSKLTIYKAVGIYSEEYQRLLQPYFLAF</sequence>
<dbReference type="InterPro" id="IPR022882">
    <property type="entry name" value="tRNA_adenine-N6_MeTrfase"/>
</dbReference>
<dbReference type="Proteomes" id="UP000218263">
    <property type="component" value="Chromosome"/>
</dbReference>
<dbReference type="Pfam" id="PF05175">
    <property type="entry name" value="MTS"/>
    <property type="match status" value="1"/>
</dbReference>
<comment type="catalytic activity">
    <reaction evidence="1">
        <text>adenosine(37) in tRNA1(Val) + S-adenosyl-L-methionine = N(6)-methyladenosine(37) in tRNA1(Val) + S-adenosyl-L-homocysteine + H(+)</text>
        <dbReference type="Rhea" id="RHEA:43160"/>
        <dbReference type="Rhea" id="RHEA-COMP:10369"/>
        <dbReference type="Rhea" id="RHEA-COMP:10370"/>
        <dbReference type="ChEBI" id="CHEBI:15378"/>
        <dbReference type="ChEBI" id="CHEBI:57856"/>
        <dbReference type="ChEBI" id="CHEBI:59789"/>
        <dbReference type="ChEBI" id="CHEBI:74411"/>
        <dbReference type="ChEBI" id="CHEBI:74449"/>
        <dbReference type="EC" id="2.1.1.223"/>
    </reaction>
</comment>
<evidence type="ECO:0000259" key="2">
    <source>
        <dbReference type="Pfam" id="PF05175"/>
    </source>
</evidence>
<dbReference type="SUPFAM" id="SSF53335">
    <property type="entry name" value="S-adenosyl-L-methionine-dependent methyltransferases"/>
    <property type="match status" value="1"/>
</dbReference>
<comment type="similarity">
    <text evidence="1">Belongs to the methyltransferase superfamily. tRNA (adenine-N(6)-)-methyltransferase family.</text>
</comment>
<dbReference type="InterPro" id="IPR029063">
    <property type="entry name" value="SAM-dependent_MTases_sf"/>
</dbReference>
<dbReference type="HAMAP" id="MF_01872">
    <property type="entry name" value="tRNA_methyltr_YfiC"/>
    <property type="match status" value="1"/>
</dbReference>
<evidence type="ECO:0000313" key="4">
    <source>
        <dbReference type="Proteomes" id="UP000218263"/>
    </source>
</evidence>
<dbReference type="CDD" id="cd02440">
    <property type="entry name" value="AdoMet_MTases"/>
    <property type="match status" value="1"/>
</dbReference>
<evidence type="ECO:0000256" key="1">
    <source>
        <dbReference type="HAMAP-Rule" id="MF_01872"/>
    </source>
</evidence>
<dbReference type="OrthoDB" id="5383291at2"/>
<dbReference type="Gene3D" id="3.40.50.150">
    <property type="entry name" value="Vaccinia Virus protein VP39"/>
    <property type="match status" value="1"/>
</dbReference>
<proteinExistence type="inferred from homology"/>